<evidence type="ECO:0000313" key="1">
    <source>
        <dbReference type="EnsemblPlants" id="AVESA.00010b.r2.3DG0556370.1.CDS.1"/>
    </source>
</evidence>
<dbReference type="EnsemblPlants" id="AVESA.00010b.r2.3DG0556370.1">
    <property type="protein sequence ID" value="AVESA.00010b.r2.3DG0556370.1.CDS.1"/>
    <property type="gene ID" value="AVESA.00010b.r2.3DG0556370"/>
</dbReference>
<sequence>MGVARCLKILALLSLVPLALRAGSLLGHVAAPQPPSSSQYAAVTSASAFDSAHAEAGHHQGRRRRTSEGAALPATARFRPGLGGNGGFADDKRMAPSGSNPLHNLR</sequence>
<keyword evidence="2" id="KW-1185">Reference proteome</keyword>
<accession>A0ACD5W2B2</accession>
<dbReference type="Proteomes" id="UP001732700">
    <property type="component" value="Chromosome 3D"/>
</dbReference>
<evidence type="ECO:0000313" key="2">
    <source>
        <dbReference type="Proteomes" id="UP001732700"/>
    </source>
</evidence>
<organism evidence="1 2">
    <name type="scientific">Avena sativa</name>
    <name type="common">Oat</name>
    <dbReference type="NCBI Taxonomy" id="4498"/>
    <lineage>
        <taxon>Eukaryota</taxon>
        <taxon>Viridiplantae</taxon>
        <taxon>Streptophyta</taxon>
        <taxon>Embryophyta</taxon>
        <taxon>Tracheophyta</taxon>
        <taxon>Spermatophyta</taxon>
        <taxon>Magnoliopsida</taxon>
        <taxon>Liliopsida</taxon>
        <taxon>Poales</taxon>
        <taxon>Poaceae</taxon>
        <taxon>BOP clade</taxon>
        <taxon>Pooideae</taxon>
        <taxon>Poodae</taxon>
        <taxon>Poeae</taxon>
        <taxon>Poeae Chloroplast Group 1 (Aveneae type)</taxon>
        <taxon>Aveninae</taxon>
        <taxon>Avena</taxon>
    </lineage>
</organism>
<reference evidence="1" key="1">
    <citation type="submission" date="2021-05" db="EMBL/GenBank/DDBJ databases">
        <authorList>
            <person name="Scholz U."/>
            <person name="Mascher M."/>
            <person name="Fiebig A."/>
        </authorList>
    </citation>
    <scope>NUCLEOTIDE SEQUENCE [LARGE SCALE GENOMIC DNA]</scope>
</reference>
<name>A0ACD5W2B2_AVESA</name>
<reference evidence="1" key="2">
    <citation type="submission" date="2025-09" db="UniProtKB">
        <authorList>
            <consortium name="EnsemblPlants"/>
        </authorList>
    </citation>
    <scope>IDENTIFICATION</scope>
</reference>
<protein>
    <submittedName>
        <fullName evidence="1">Uncharacterized protein</fullName>
    </submittedName>
</protein>
<proteinExistence type="predicted"/>